<evidence type="ECO:0000256" key="4">
    <source>
        <dbReference type="ARBA" id="ARBA00022777"/>
    </source>
</evidence>
<evidence type="ECO:0000256" key="1">
    <source>
        <dbReference type="ARBA" id="ARBA00010688"/>
    </source>
</evidence>
<evidence type="ECO:0000313" key="8">
    <source>
        <dbReference type="Proteomes" id="UP000450917"/>
    </source>
</evidence>
<dbReference type="SUPFAM" id="SSF53613">
    <property type="entry name" value="Ribokinase-like"/>
    <property type="match status" value="1"/>
</dbReference>
<evidence type="ECO:0000256" key="3">
    <source>
        <dbReference type="ARBA" id="ARBA00022741"/>
    </source>
</evidence>
<dbReference type="InterPro" id="IPR029056">
    <property type="entry name" value="Ribokinase-like"/>
</dbReference>
<dbReference type="AlphaFoldDB" id="A0A7X2Z9Y7"/>
<dbReference type="CDD" id="cd01166">
    <property type="entry name" value="KdgK"/>
    <property type="match status" value="1"/>
</dbReference>
<dbReference type="InterPro" id="IPR050306">
    <property type="entry name" value="PfkB_Carbo_kinase"/>
</dbReference>
<dbReference type="GO" id="GO:0016301">
    <property type="term" value="F:kinase activity"/>
    <property type="evidence" value="ECO:0007669"/>
    <property type="project" value="UniProtKB-KW"/>
</dbReference>
<keyword evidence="8" id="KW-1185">Reference proteome</keyword>
<dbReference type="InterPro" id="IPR011611">
    <property type="entry name" value="PfkB_dom"/>
</dbReference>
<accession>A0A7X2Z9Y7</accession>
<evidence type="ECO:0000313" key="7">
    <source>
        <dbReference type="EMBL" id="MUG70231.1"/>
    </source>
</evidence>
<dbReference type="InterPro" id="IPR002173">
    <property type="entry name" value="Carboh/pur_kinase_PfkB_CS"/>
</dbReference>
<dbReference type="PANTHER" id="PTHR43085">
    <property type="entry name" value="HEXOKINASE FAMILY MEMBER"/>
    <property type="match status" value="1"/>
</dbReference>
<dbReference type="EMBL" id="WNZX01000003">
    <property type="protein sequence ID" value="MUG70231.1"/>
    <property type="molecule type" value="Genomic_DNA"/>
</dbReference>
<dbReference type="Pfam" id="PF00294">
    <property type="entry name" value="PfkB"/>
    <property type="match status" value="1"/>
</dbReference>
<keyword evidence="5" id="KW-0067">ATP-binding</keyword>
<dbReference type="RefSeq" id="WP_054795281.1">
    <property type="nucleotide sequence ID" value="NZ_JBDLZV010000001.1"/>
</dbReference>
<reference evidence="7 8" key="1">
    <citation type="submission" date="2019-11" db="EMBL/GenBank/DDBJ databases">
        <title>Draft genome sequences of five Paenibacillus species of dairy origin.</title>
        <authorList>
            <person name="Olajide A.M."/>
            <person name="Chen S."/>
            <person name="Lapointe G."/>
        </authorList>
    </citation>
    <scope>NUCLEOTIDE SEQUENCE [LARGE SCALE GENOMIC DNA]</scope>
    <source>
        <strain evidence="7 8">2CS3</strain>
    </source>
</reference>
<comment type="caution">
    <text evidence="7">The sequence shown here is derived from an EMBL/GenBank/DDBJ whole genome shotgun (WGS) entry which is preliminary data.</text>
</comment>
<protein>
    <submittedName>
        <fullName evidence="7">Sugar kinase</fullName>
    </submittedName>
</protein>
<organism evidence="7 8">
    <name type="scientific">Paenibacillus validus</name>
    <dbReference type="NCBI Taxonomy" id="44253"/>
    <lineage>
        <taxon>Bacteria</taxon>
        <taxon>Bacillati</taxon>
        <taxon>Bacillota</taxon>
        <taxon>Bacilli</taxon>
        <taxon>Bacillales</taxon>
        <taxon>Paenibacillaceae</taxon>
        <taxon>Paenibacillus</taxon>
    </lineage>
</organism>
<dbReference type="PROSITE" id="PS00584">
    <property type="entry name" value="PFKB_KINASES_2"/>
    <property type="match status" value="1"/>
</dbReference>
<sequence>MEHVYTIGELLVEIMRTETNVPLSEPAMFAGPYPSGAPAIFIDAVAKLGLSCGIIGAVGQDAFGRCLTDRLMKDGIQCAHVYRSDAKTTGMAFVTYSDDGSRDFLFHMNDSAAVEIPWPIDLQFMQGTKALHLSGTSLTINDSIRELCYEAVRVVKRGGGIVTFDPNLRPELALDRKWIGWYGPVLQHTDILLPSGDEVERLTGCPNVEEGTQRLFEQGISLVVRKMGEHGCELYQNGVRSEAVPGFSVHCVDPTGAGDCFNAGVVYGYLQGWTWKETLRFANAVGALSTTALGPMEGTRDLETILEFMNRT</sequence>
<keyword evidence="2" id="KW-0808">Transferase</keyword>
<evidence type="ECO:0000256" key="2">
    <source>
        <dbReference type="ARBA" id="ARBA00022679"/>
    </source>
</evidence>
<keyword evidence="4 7" id="KW-0418">Kinase</keyword>
<dbReference type="GO" id="GO:0005524">
    <property type="term" value="F:ATP binding"/>
    <property type="evidence" value="ECO:0007669"/>
    <property type="project" value="UniProtKB-KW"/>
</dbReference>
<keyword evidence="3" id="KW-0547">Nucleotide-binding</keyword>
<dbReference type="PANTHER" id="PTHR43085:SF1">
    <property type="entry name" value="PSEUDOURIDINE KINASE-RELATED"/>
    <property type="match status" value="1"/>
</dbReference>
<dbReference type="Proteomes" id="UP000450917">
    <property type="component" value="Unassembled WGS sequence"/>
</dbReference>
<comment type="similarity">
    <text evidence="1">Belongs to the carbohydrate kinase PfkB family.</text>
</comment>
<dbReference type="InterPro" id="IPR023314">
    <property type="entry name" value="Myo_inos_IolC-like_sf"/>
</dbReference>
<gene>
    <name evidence="7" type="ORF">GNP93_06010</name>
</gene>
<evidence type="ECO:0000259" key="6">
    <source>
        <dbReference type="Pfam" id="PF00294"/>
    </source>
</evidence>
<dbReference type="Gene3D" id="3.40.1190.20">
    <property type="match status" value="1"/>
</dbReference>
<evidence type="ECO:0000256" key="5">
    <source>
        <dbReference type="ARBA" id="ARBA00022840"/>
    </source>
</evidence>
<dbReference type="Gene3D" id="2.20.150.10">
    <property type="entry name" value="putative 5-dehydro-2- deoxygluconokinase"/>
    <property type="match status" value="1"/>
</dbReference>
<proteinExistence type="inferred from homology"/>
<feature type="domain" description="Carbohydrate kinase PfkB" evidence="6">
    <location>
        <begin position="2"/>
        <end position="297"/>
    </location>
</feature>
<name>A0A7X2Z9Y7_9BACL</name>